<organism evidence="1 2">
    <name type="scientific">Brachionus plicatilis</name>
    <name type="common">Marine rotifer</name>
    <name type="synonym">Brachionus muelleri</name>
    <dbReference type="NCBI Taxonomy" id="10195"/>
    <lineage>
        <taxon>Eukaryota</taxon>
        <taxon>Metazoa</taxon>
        <taxon>Spiralia</taxon>
        <taxon>Gnathifera</taxon>
        <taxon>Rotifera</taxon>
        <taxon>Eurotatoria</taxon>
        <taxon>Monogononta</taxon>
        <taxon>Pseudotrocha</taxon>
        <taxon>Ploima</taxon>
        <taxon>Brachionidae</taxon>
        <taxon>Brachionus</taxon>
    </lineage>
</organism>
<dbReference type="Proteomes" id="UP000276133">
    <property type="component" value="Unassembled WGS sequence"/>
</dbReference>
<protein>
    <submittedName>
        <fullName evidence="1">Uncharacterized protein</fullName>
    </submittedName>
</protein>
<evidence type="ECO:0000313" key="2">
    <source>
        <dbReference type="Proteomes" id="UP000276133"/>
    </source>
</evidence>
<sequence length="74" mass="8437">MLKSDRINLSALTIKLQPSSQKYKTTLKAHFVFCCFLANLIDKTIKIKQTVLKPTPKTPKPKANFSLLYNLQTL</sequence>
<proteinExistence type="predicted"/>
<reference evidence="1 2" key="1">
    <citation type="journal article" date="2018" name="Sci. Rep.">
        <title>Genomic signatures of local adaptation to the degree of environmental predictability in rotifers.</title>
        <authorList>
            <person name="Franch-Gras L."/>
            <person name="Hahn C."/>
            <person name="Garcia-Roger E.M."/>
            <person name="Carmona M.J."/>
            <person name="Serra M."/>
            <person name="Gomez A."/>
        </authorList>
    </citation>
    <scope>NUCLEOTIDE SEQUENCE [LARGE SCALE GENOMIC DNA]</scope>
    <source>
        <strain evidence="1">HYR1</strain>
    </source>
</reference>
<gene>
    <name evidence="1" type="ORF">BpHYR1_009938</name>
</gene>
<dbReference type="EMBL" id="REGN01002701">
    <property type="protein sequence ID" value="RNA26641.1"/>
    <property type="molecule type" value="Genomic_DNA"/>
</dbReference>
<comment type="caution">
    <text evidence="1">The sequence shown here is derived from an EMBL/GenBank/DDBJ whole genome shotgun (WGS) entry which is preliminary data.</text>
</comment>
<name>A0A3M7RSV6_BRAPC</name>
<dbReference type="AlphaFoldDB" id="A0A3M7RSV6"/>
<accession>A0A3M7RSV6</accession>
<evidence type="ECO:0000313" key="1">
    <source>
        <dbReference type="EMBL" id="RNA26641.1"/>
    </source>
</evidence>
<keyword evidence="2" id="KW-1185">Reference proteome</keyword>